<accession>W7M9L0</accession>
<evidence type="ECO:0000313" key="2">
    <source>
        <dbReference type="Proteomes" id="UP000009096"/>
    </source>
</evidence>
<organism evidence="1 2">
    <name type="scientific">Gibberella moniliformis (strain M3125 / FGSC 7600)</name>
    <name type="common">Maize ear and stalk rot fungus</name>
    <name type="synonym">Fusarium verticillioides</name>
    <dbReference type="NCBI Taxonomy" id="334819"/>
    <lineage>
        <taxon>Eukaryota</taxon>
        <taxon>Fungi</taxon>
        <taxon>Dikarya</taxon>
        <taxon>Ascomycota</taxon>
        <taxon>Pezizomycotina</taxon>
        <taxon>Sordariomycetes</taxon>
        <taxon>Hypocreomycetidae</taxon>
        <taxon>Hypocreales</taxon>
        <taxon>Nectriaceae</taxon>
        <taxon>Fusarium</taxon>
        <taxon>Fusarium fujikuroi species complex</taxon>
    </lineage>
</organism>
<dbReference type="Proteomes" id="UP000009096">
    <property type="component" value="Chromosome 3"/>
</dbReference>
<sequence length="104" mass="11343">MNNISKTVPREQWQVCLRLGYGFRNTPPSRYARDATAGTRVALGSPGACLSHASSPTHLRTKSLDHAGTCQIRHTTIFQKFKFDALSQSSFSSTKGSLTTAGRN</sequence>
<dbReference type="EMBL" id="DS022247">
    <property type="protein sequence ID" value="EWG44275.1"/>
    <property type="molecule type" value="Genomic_DNA"/>
</dbReference>
<name>W7M9L0_GIBM7</name>
<dbReference type="KEGG" id="fvr:FVEG_15631"/>
<keyword evidence="2" id="KW-1185">Reference proteome</keyword>
<dbReference type="RefSeq" id="XP_018750466.1">
    <property type="nucleotide sequence ID" value="XM_018904820.1"/>
</dbReference>
<dbReference type="AlphaFoldDB" id="W7M9L0"/>
<evidence type="ECO:0000313" key="1">
    <source>
        <dbReference type="EMBL" id="EWG44275.1"/>
    </source>
</evidence>
<dbReference type="VEuPathDB" id="FungiDB:FVEG_15631"/>
<proteinExistence type="predicted"/>
<gene>
    <name evidence="1" type="ORF">FVEG_15631</name>
</gene>
<protein>
    <submittedName>
        <fullName evidence="1">Uncharacterized protein</fullName>
    </submittedName>
</protein>
<dbReference type="GeneID" id="30072507"/>
<reference evidence="1 2" key="1">
    <citation type="journal article" date="2010" name="Nature">
        <title>Comparative genomics reveals mobile pathogenicity chromosomes in Fusarium.</title>
        <authorList>
            <person name="Ma L.J."/>
            <person name="van der Does H.C."/>
            <person name="Borkovich K.A."/>
            <person name="Coleman J.J."/>
            <person name="Daboussi M.J."/>
            <person name="Di Pietro A."/>
            <person name="Dufresne M."/>
            <person name="Freitag M."/>
            <person name="Grabherr M."/>
            <person name="Henrissat B."/>
            <person name="Houterman P.M."/>
            <person name="Kang S."/>
            <person name="Shim W.B."/>
            <person name="Woloshuk C."/>
            <person name="Xie X."/>
            <person name="Xu J.R."/>
            <person name="Antoniw J."/>
            <person name="Baker S.E."/>
            <person name="Bluhm B.H."/>
            <person name="Breakspear A."/>
            <person name="Brown D.W."/>
            <person name="Butchko R.A."/>
            <person name="Chapman S."/>
            <person name="Coulson R."/>
            <person name="Coutinho P.M."/>
            <person name="Danchin E.G."/>
            <person name="Diener A."/>
            <person name="Gale L.R."/>
            <person name="Gardiner D.M."/>
            <person name="Goff S."/>
            <person name="Hammond-Kosack K.E."/>
            <person name="Hilburn K."/>
            <person name="Hua-Van A."/>
            <person name="Jonkers W."/>
            <person name="Kazan K."/>
            <person name="Kodira C.D."/>
            <person name="Koehrsen M."/>
            <person name="Kumar L."/>
            <person name="Lee Y.H."/>
            <person name="Li L."/>
            <person name="Manners J.M."/>
            <person name="Miranda-Saavedra D."/>
            <person name="Mukherjee M."/>
            <person name="Park G."/>
            <person name="Park J."/>
            <person name="Park S.Y."/>
            <person name="Proctor R.H."/>
            <person name="Regev A."/>
            <person name="Ruiz-Roldan M.C."/>
            <person name="Sain D."/>
            <person name="Sakthikumar S."/>
            <person name="Sykes S."/>
            <person name="Schwartz D.C."/>
            <person name="Turgeon B.G."/>
            <person name="Wapinski I."/>
            <person name="Yoder O."/>
            <person name="Young S."/>
            <person name="Zeng Q."/>
            <person name="Zhou S."/>
            <person name="Galagan J."/>
            <person name="Cuomo C.A."/>
            <person name="Kistler H.C."/>
            <person name="Rep M."/>
        </authorList>
    </citation>
    <scope>NUCLEOTIDE SEQUENCE [LARGE SCALE GENOMIC DNA]</scope>
    <source>
        <strain evidence="2">M3125 / FGSC 7600</strain>
    </source>
</reference>